<sequence>MIFVRKHNQEISFAYYLLRGDKVLSHGYGTPSFRKRRCLLLWPSESVLYLMQVWPIFLSLDISIFFCYTGELKNSTVVLVARFGVLINFPTLSRKSGMHDVLVMMAQIDQGTNRARTCILKTVVLSGYAVTYQNLRGTKCQQEQHLCFCIGVNRNSEAQKVGTAGNFAKTCLGHPNVLLQAKYILKNGSV</sequence>
<dbReference type="EMBL" id="JAYMYR010000008">
    <property type="protein sequence ID" value="KAK7346956.1"/>
    <property type="molecule type" value="Genomic_DNA"/>
</dbReference>
<accession>A0AAN9QU44</accession>
<dbReference type="Proteomes" id="UP001374584">
    <property type="component" value="Unassembled WGS sequence"/>
</dbReference>
<proteinExistence type="predicted"/>
<organism evidence="1 2">
    <name type="scientific">Phaseolus coccineus</name>
    <name type="common">Scarlet runner bean</name>
    <name type="synonym">Phaseolus multiflorus</name>
    <dbReference type="NCBI Taxonomy" id="3886"/>
    <lineage>
        <taxon>Eukaryota</taxon>
        <taxon>Viridiplantae</taxon>
        <taxon>Streptophyta</taxon>
        <taxon>Embryophyta</taxon>
        <taxon>Tracheophyta</taxon>
        <taxon>Spermatophyta</taxon>
        <taxon>Magnoliopsida</taxon>
        <taxon>eudicotyledons</taxon>
        <taxon>Gunneridae</taxon>
        <taxon>Pentapetalae</taxon>
        <taxon>rosids</taxon>
        <taxon>fabids</taxon>
        <taxon>Fabales</taxon>
        <taxon>Fabaceae</taxon>
        <taxon>Papilionoideae</taxon>
        <taxon>50 kb inversion clade</taxon>
        <taxon>NPAAA clade</taxon>
        <taxon>indigoferoid/millettioid clade</taxon>
        <taxon>Phaseoleae</taxon>
        <taxon>Phaseolus</taxon>
    </lineage>
</organism>
<dbReference type="AlphaFoldDB" id="A0AAN9QU44"/>
<name>A0AAN9QU44_PHACN</name>
<protein>
    <submittedName>
        <fullName evidence="1">Uncharacterized protein</fullName>
    </submittedName>
</protein>
<gene>
    <name evidence="1" type="ORF">VNO80_21480</name>
</gene>
<evidence type="ECO:0000313" key="2">
    <source>
        <dbReference type="Proteomes" id="UP001374584"/>
    </source>
</evidence>
<comment type="caution">
    <text evidence="1">The sequence shown here is derived from an EMBL/GenBank/DDBJ whole genome shotgun (WGS) entry which is preliminary data.</text>
</comment>
<reference evidence="1 2" key="1">
    <citation type="submission" date="2024-01" db="EMBL/GenBank/DDBJ databases">
        <title>The genomes of 5 underutilized Papilionoideae crops provide insights into root nodulation and disease resistanc.</title>
        <authorList>
            <person name="Jiang F."/>
        </authorList>
    </citation>
    <scope>NUCLEOTIDE SEQUENCE [LARGE SCALE GENOMIC DNA]</scope>
    <source>
        <strain evidence="1">JINMINGXINNONG_FW02</strain>
        <tissue evidence="1">Leaves</tissue>
    </source>
</reference>
<keyword evidence="2" id="KW-1185">Reference proteome</keyword>
<evidence type="ECO:0000313" key="1">
    <source>
        <dbReference type="EMBL" id="KAK7346956.1"/>
    </source>
</evidence>